<dbReference type="PANTHER" id="PTHR32305:SF15">
    <property type="entry name" value="PROTEIN RHSA-RELATED"/>
    <property type="match status" value="1"/>
</dbReference>
<dbReference type="PANTHER" id="PTHR32305">
    <property type="match status" value="1"/>
</dbReference>
<gene>
    <name evidence="3" type="ORF">VRU48_15060</name>
</gene>
<dbReference type="NCBIfam" id="TIGR03696">
    <property type="entry name" value="Rhs_assc_core"/>
    <property type="match status" value="1"/>
</dbReference>
<feature type="domain" description="Tox-REase-7" evidence="2">
    <location>
        <begin position="193"/>
        <end position="277"/>
    </location>
</feature>
<dbReference type="RefSeq" id="WP_330108750.1">
    <property type="nucleotide sequence ID" value="NZ_JAZDQT010000003.1"/>
</dbReference>
<evidence type="ECO:0000313" key="4">
    <source>
        <dbReference type="Proteomes" id="UP001336835"/>
    </source>
</evidence>
<protein>
    <submittedName>
        <fullName evidence="3">RHS repeat-associated core domain-containing protein</fullName>
    </submittedName>
</protein>
<dbReference type="Gene3D" id="2.180.10.10">
    <property type="entry name" value="RHS repeat-associated core"/>
    <property type="match status" value="1"/>
</dbReference>
<feature type="region of interest" description="Disordered" evidence="1">
    <location>
        <begin position="212"/>
        <end position="238"/>
    </location>
</feature>
<dbReference type="Proteomes" id="UP001336835">
    <property type="component" value="Unassembled WGS sequence"/>
</dbReference>
<evidence type="ECO:0000259" key="2">
    <source>
        <dbReference type="Pfam" id="PF15649"/>
    </source>
</evidence>
<evidence type="ECO:0000256" key="1">
    <source>
        <dbReference type="SAM" id="MobiDB-lite"/>
    </source>
</evidence>
<evidence type="ECO:0000313" key="3">
    <source>
        <dbReference type="EMBL" id="MEE1946442.1"/>
    </source>
</evidence>
<dbReference type="Pfam" id="PF15649">
    <property type="entry name" value="Tox-REase-7"/>
    <property type="match status" value="1"/>
</dbReference>
<dbReference type="EMBL" id="JAZDQT010000003">
    <property type="protein sequence ID" value="MEE1946442.1"/>
    <property type="molecule type" value="Genomic_DNA"/>
</dbReference>
<comment type="caution">
    <text evidence="3">The sequence shown here is derived from an EMBL/GenBank/DDBJ whole genome shotgun (WGS) entry which is preliminary data.</text>
</comment>
<organism evidence="3 4">
    <name type="scientific">Pedobacter albus</name>
    <dbReference type="NCBI Taxonomy" id="3113905"/>
    <lineage>
        <taxon>Bacteria</taxon>
        <taxon>Pseudomonadati</taxon>
        <taxon>Bacteroidota</taxon>
        <taxon>Sphingobacteriia</taxon>
        <taxon>Sphingobacteriales</taxon>
        <taxon>Sphingobacteriaceae</taxon>
        <taxon>Pedobacter</taxon>
    </lineage>
</organism>
<dbReference type="InterPro" id="IPR022385">
    <property type="entry name" value="Rhs_assc_core"/>
</dbReference>
<keyword evidence="4" id="KW-1185">Reference proteome</keyword>
<sequence>MDGIQYVNSTIDFIQTEAGKAQNNGGTYTYIYHLTDHLGNVRYVFDIYGGAVRRLQEDDYYPFGLRKPAGSPVSLDNKYLYNGKELQYELEQYDYGARFFDPITGRFSTIDPVAEHFPWMTSYQYASNDTIKNIDLDGLEGIPINFLLGNNSAVPKVGNFVETASKYTSENIGKAGGDFKPGALEAFRRGNAAEAEQLAKNGLEKNTKPIEAVDPKTGQKGTTVPDALSGGGKTSEIKNVSRQSLTRQLRIQEKYSNDNGFNPELIINKGAKLSEPLKKSSFEIKTYQEIITVPSDNTKVVSPEIKPATKQVPSQSSKQAQEWDAIIREMTKT</sequence>
<name>A0ABU7IAC8_9SPHI</name>
<accession>A0ABU7IAC8</accession>
<reference evidence="3 4" key="1">
    <citation type="submission" date="2024-01" db="EMBL/GenBank/DDBJ databases">
        <title>Pedobacter sp. nov., isolated from fresh soil.</title>
        <authorList>
            <person name="Le N.T.T."/>
        </authorList>
    </citation>
    <scope>NUCLEOTIDE SEQUENCE [LARGE SCALE GENOMIC DNA]</scope>
    <source>
        <strain evidence="3 4">KR3-3</strain>
    </source>
</reference>
<dbReference type="InterPro" id="IPR028903">
    <property type="entry name" value="Tox-REase-7_dom"/>
</dbReference>
<proteinExistence type="predicted"/>
<dbReference type="InterPro" id="IPR050708">
    <property type="entry name" value="T6SS_VgrG/RHS"/>
</dbReference>